<dbReference type="PANTHER" id="PTHR43394:SF1">
    <property type="entry name" value="ATP-BINDING CASSETTE SUB-FAMILY B MEMBER 10, MITOCHONDRIAL"/>
    <property type="match status" value="1"/>
</dbReference>
<dbReference type="PANTHER" id="PTHR43394">
    <property type="entry name" value="ATP-DEPENDENT PERMEASE MDL1, MITOCHONDRIAL"/>
    <property type="match status" value="1"/>
</dbReference>
<evidence type="ECO:0000259" key="8">
    <source>
        <dbReference type="PROSITE" id="PS50893"/>
    </source>
</evidence>
<dbReference type="Proteomes" id="UP001318682">
    <property type="component" value="Plasmid pROLI127"/>
</dbReference>
<evidence type="ECO:0000256" key="1">
    <source>
        <dbReference type="ARBA" id="ARBA00004651"/>
    </source>
</evidence>
<dbReference type="RefSeq" id="WP_187431734.1">
    <property type="nucleotide sequence ID" value="NZ_CP143424.1"/>
</dbReference>
<evidence type="ECO:0000259" key="9">
    <source>
        <dbReference type="PROSITE" id="PS50929"/>
    </source>
</evidence>
<keyword evidence="4 10" id="KW-0067">ATP-binding</keyword>
<dbReference type="Gene3D" id="1.20.1560.10">
    <property type="entry name" value="ABC transporter type 1, transmembrane domain"/>
    <property type="match status" value="1"/>
</dbReference>
<keyword evidence="3" id="KW-0547">Nucleotide-binding</keyword>
<dbReference type="InterPro" id="IPR017871">
    <property type="entry name" value="ABC_transporter-like_CS"/>
</dbReference>
<keyword evidence="6 7" id="KW-0472">Membrane</keyword>
<feature type="domain" description="ABC transmembrane type-1" evidence="9">
    <location>
        <begin position="31"/>
        <end position="313"/>
    </location>
</feature>
<protein>
    <submittedName>
        <fullName evidence="10">Multidrug export ATP-binding/permease protein</fullName>
        <ecNumber evidence="10">3.6.3.-</ecNumber>
    </submittedName>
</protein>
<sequence>MFESFTANLNRKMLVRLLRENFGLQKFSYGVAICAMIVIAITTALTAWIMADIIDTMVESGDRFKVFTVAAAVALIFTVKGVATYVQVVFLSRAGNSIVAAQQQKLYDNILQHGIAFFSERGVSDILNRVTLSAQSARSVIDTIVMGAVRDLLTLIGLIVVMFYQQPTLSLFSIIFGPIAIIGIRKILSRVGSIVEAQIASSKEIIKIIQETSAGIRVIKAFALEERMSQRMGQAVSTVENRSNAMARLSAATSPLMEILSGFAIASVVALSAVNIFGESTTTAGELMSFVTALLMAYEPAKRLARMRISIESGMIGVGMMYQVLDTPITIKEVSDAVPLPGGAGAVRFKDVSFQYGADQDKPILKHLDIEFKAGQTTALVGPSGGGKSTIINLILRLYDPTSGSIEIDGCDLRAARFDSLRDKIAFVGQETFLFEGTVRHNITLGKETATEAEIIAAAKAANAHEFITKMPQGYDADIGENGFALSGGQRQRIAIARAILRDSAILLMDEATSALDSESEHLVKEALLRLSEGRTTIVIAHRLSTVLSADQILVLKEGEVIEQGKLAELLELDGVFRTLYDLQYNQPDAAS</sequence>
<dbReference type="InterPro" id="IPR039421">
    <property type="entry name" value="Type_1_exporter"/>
</dbReference>
<dbReference type="EMBL" id="CP143424">
    <property type="protein sequence ID" value="WVX51485.1"/>
    <property type="molecule type" value="Genomic_DNA"/>
</dbReference>
<dbReference type="GO" id="GO:0016787">
    <property type="term" value="F:hydrolase activity"/>
    <property type="evidence" value="ECO:0007669"/>
    <property type="project" value="UniProtKB-KW"/>
</dbReference>
<evidence type="ECO:0000256" key="3">
    <source>
        <dbReference type="ARBA" id="ARBA00022741"/>
    </source>
</evidence>
<geneLocation type="plasmid" evidence="10 11">
    <name>pROLI127</name>
</geneLocation>
<keyword evidence="5 7" id="KW-1133">Transmembrane helix</keyword>
<accession>A0ABZ2BZE6</accession>
<evidence type="ECO:0000313" key="10">
    <source>
        <dbReference type="EMBL" id="WVX51485.1"/>
    </source>
</evidence>
<gene>
    <name evidence="10" type="ORF">ROLI_045870</name>
</gene>
<keyword evidence="2 7" id="KW-0812">Transmembrane</keyword>
<evidence type="ECO:0000313" key="11">
    <source>
        <dbReference type="Proteomes" id="UP001318682"/>
    </source>
</evidence>
<reference evidence="10 11" key="1">
    <citation type="submission" date="2024-01" db="EMBL/GenBank/DDBJ databases">
        <title>Roseobacter fucihabitans sp. nov., isolated from the brown alga Fucus spiralis.</title>
        <authorList>
            <person name="Hahnke S."/>
            <person name="Berger M."/>
            <person name="Schlingloff A."/>
            <person name="Athale I."/>
            <person name="Neumann-Schaal M."/>
            <person name="Adenaya A."/>
            <person name="Poehlein A."/>
            <person name="Daniel R."/>
            <person name="Pertersen J."/>
            <person name="Brinkhoff T."/>
        </authorList>
    </citation>
    <scope>NUCLEOTIDE SEQUENCE [LARGE SCALE GENOMIC DNA]</scope>
    <source>
        <strain evidence="10 11">B14</strain>
        <plasmid evidence="10 11">pROLI127</plasmid>
    </source>
</reference>
<proteinExistence type="predicted"/>
<dbReference type="InterPro" id="IPR003593">
    <property type="entry name" value="AAA+_ATPase"/>
</dbReference>
<name>A0ABZ2BZE6_9RHOB</name>
<dbReference type="GO" id="GO:0005524">
    <property type="term" value="F:ATP binding"/>
    <property type="evidence" value="ECO:0007669"/>
    <property type="project" value="UniProtKB-KW"/>
</dbReference>
<feature type="domain" description="ABC transporter" evidence="8">
    <location>
        <begin position="347"/>
        <end position="583"/>
    </location>
</feature>
<dbReference type="InterPro" id="IPR011527">
    <property type="entry name" value="ABC1_TM_dom"/>
</dbReference>
<dbReference type="PROSITE" id="PS50929">
    <property type="entry name" value="ABC_TM1F"/>
    <property type="match status" value="1"/>
</dbReference>
<feature type="transmembrane region" description="Helical" evidence="7">
    <location>
        <begin position="27"/>
        <end position="49"/>
    </location>
</feature>
<dbReference type="Pfam" id="PF00664">
    <property type="entry name" value="ABC_membrane"/>
    <property type="match status" value="1"/>
</dbReference>
<evidence type="ECO:0000256" key="6">
    <source>
        <dbReference type="ARBA" id="ARBA00023136"/>
    </source>
</evidence>
<dbReference type="InterPro" id="IPR036640">
    <property type="entry name" value="ABC1_TM_sf"/>
</dbReference>
<dbReference type="SUPFAM" id="SSF90123">
    <property type="entry name" value="ABC transporter transmembrane region"/>
    <property type="match status" value="1"/>
</dbReference>
<evidence type="ECO:0000256" key="7">
    <source>
        <dbReference type="SAM" id="Phobius"/>
    </source>
</evidence>
<keyword evidence="10" id="KW-0378">Hydrolase</keyword>
<dbReference type="SMART" id="SM00382">
    <property type="entry name" value="AAA"/>
    <property type="match status" value="1"/>
</dbReference>
<dbReference type="Pfam" id="PF00005">
    <property type="entry name" value="ABC_tran"/>
    <property type="match status" value="1"/>
</dbReference>
<evidence type="ECO:0000256" key="5">
    <source>
        <dbReference type="ARBA" id="ARBA00022989"/>
    </source>
</evidence>
<comment type="subcellular location">
    <subcellularLocation>
        <location evidence="1">Cell membrane</location>
        <topology evidence="1">Multi-pass membrane protein</topology>
    </subcellularLocation>
</comment>
<dbReference type="InterPro" id="IPR003439">
    <property type="entry name" value="ABC_transporter-like_ATP-bd"/>
</dbReference>
<dbReference type="PROSITE" id="PS00211">
    <property type="entry name" value="ABC_TRANSPORTER_1"/>
    <property type="match status" value="1"/>
</dbReference>
<evidence type="ECO:0000256" key="2">
    <source>
        <dbReference type="ARBA" id="ARBA00022692"/>
    </source>
</evidence>
<dbReference type="SUPFAM" id="SSF52540">
    <property type="entry name" value="P-loop containing nucleoside triphosphate hydrolases"/>
    <property type="match status" value="1"/>
</dbReference>
<dbReference type="CDD" id="cd18552">
    <property type="entry name" value="ABC_6TM_MsbA_like"/>
    <property type="match status" value="1"/>
</dbReference>
<keyword evidence="11" id="KW-1185">Reference proteome</keyword>
<evidence type="ECO:0000256" key="4">
    <source>
        <dbReference type="ARBA" id="ARBA00022840"/>
    </source>
</evidence>
<dbReference type="PROSITE" id="PS50893">
    <property type="entry name" value="ABC_TRANSPORTER_2"/>
    <property type="match status" value="1"/>
</dbReference>
<keyword evidence="10" id="KW-0614">Plasmid</keyword>
<organism evidence="10 11">
    <name type="scientific">Roseobacter fucihabitans</name>
    <dbReference type="NCBI Taxonomy" id="1537242"/>
    <lineage>
        <taxon>Bacteria</taxon>
        <taxon>Pseudomonadati</taxon>
        <taxon>Pseudomonadota</taxon>
        <taxon>Alphaproteobacteria</taxon>
        <taxon>Rhodobacterales</taxon>
        <taxon>Roseobacteraceae</taxon>
        <taxon>Roseobacter</taxon>
    </lineage>
</organism>
<dbReference type="InterPro" id="IPR027417">
    <property type="entry name" value="P-loop_NTPase"/>
</dbReference>
<dbReference type="Gene3D" id="3.40.50.300">
    <property type="entry name" value="P-loop containing nucleotide triphosphate hydrolases"/>
    <property type="match status" value="1"/>
</dbReference>
<feature type="transmembrane region" description="Helical" evidence="7">
    <location>
        <begin position="69"/>
        <end position="91"/>
    </location>
</feature>
<dbReference type="EC" id="3.6.3.-" evidence="10"/>